<dbReference type="OrthoDB" id="1875751at2759"/>
<evidence type="ECO:0000313" key="8">
    <source>
        <dbReference type="WBParaSite" id="EVEC_0000992001-mRNA-1"/>
    </source>
</evidence>
<feature type="region of interest" description="Disordered" evidence="4">
    <location>
        <begin position="85"/>
        <end position="104"/>
    </location>
</feature>
<feature type="compositionally biased region" description="Gly residues" evidence="4">
    <location>
        <begin position="322"/>
        <end position="339"/>
    </location>
</feature>
<dbReference type="FunFam" id="3.30.70.330:FF:000860">
    <property type="entry name" value="Heterogeneous nuclear ribonucleoprotein A1"/>
    <property type="match status" value="1"/>
</dbReference>
<name>A0A0N4VGJ8_ENTVE</name>
<evidence type="ECO:0000256" key="3">
    <source>
        <dbReference type="PROSITE-ProRule" id="PRU00176"/>
    </source>
</evidence>
<evidence type="ECO:0000256" key="1">
    <source>
        <dbReference type="ARBA" id="ARBA00022737"/>
    </source>
</evidence>
<evidence type="ECO:0000256" key="4">
    <source>
        <dbReference type="SAM" id="MobiDB-lite"/>
    </source>
</evidence>
<dbReference type="InterPro" id="IPR012677">
    <property type="entry name" value="Nucleotide-bd_a/b_plait_sf"/>
</dbReference>
<dbReference type="CDD" id="cd12578">
    <property type="entry name" value="RRM1_hnRNPA_like"/>
    <property type="match status" value="1"/>
</dbReference>
<dbReference type="PANTHER" id="PTHR48026:SF14">
    <property type="entry name" value="HETEROGENEOUS NUCLEAR RIBONUCLEOPROTEIN A1"/>
    <property type="match status" value="1"/>
</dbReference>
<accession>A0A0N4VGJ8</accession>
<feature type="domain" description="RRM" evidence="5">
    <location>
        <begin position="109"/>
        <end position="186"/>
    </location>
</feature>
<dbReference type="PROSITE" id="PS50102">
    <property type="entry name" value="RRM"/>
    <property type="match status" value="2"/>
</dbReference>
<dbReference type="SUPFAM" id="SSF54928">
    <property type="entry name" value="RNA-binding domain, RBD"/>
    <property type="match status" value="2"/>
</dbReference>
<organism evidence="8">
    <name type="scientific">Enterobius vermicularis</name>
    <name type="common">Human pinworm</name>
    <dbReference type="NCBI Taxonomy" id="51028"/>
    <lineage>
        <taxon>Eukaryota</taxon>
        <taxon>Metazoa</taxon>
        <taxon>Ecdysozoa</taxon>
        <taxon>Nematoda</taxon>
        <taxon>Chromadorea</taxon>
        <taxon>Rhabditida</taxon>
        <taxon>Spirurina</taxon>
        <taxon>Oxyuridomorpha</taxon>
        <taxon>Oxyuroidea</taxon>
        <taxon>Oxyuridae</taxon>
        <taxon>Enterobius</taxon>
    </lineage>
</organism>
<dbReference type="Proteomes" id="UP000274131">
    <property type="component" value="Unassembled WGS sequence"/>
</dbReference>
<dbReference type="GO" id="GO:0000398">
    <property type="term" value="P:mRNA splicing, via spliceosome"/>
    <property type="evidence" value="ECO:0007669"/>
    <property type="project" value="TreeGrafter"/>
</dbReference>
<dbReference type="Pfam" id="PF00076">
    <property type="entry name" value="RRM_1"/>
    <property type="match status" value="2"/>
</dbReference>
<feature type="compositionally biased region" description="Basic and acidic residues" evidence="4">
    <location>
        <begin position="85"/>
        <end position="100"/>
    </location>
</feature>
<dbReference type="EMBL" id="UXUI01009949">
    <property type="protein sequence ID" value="VDD94543.1"/>
    <property type="molecule type" value="Genomic_DNA"/>
</dbReference>
<protein>
    <submittedName>
        <fullName evidence="8">Heterogeneous nuclear ribonucleoprotein A1</fullName>
    </submittedName>
</protein>
<sequence length="339" mass="37710">MVKAEEGVQDELEPEQFRKIFVGGLSTSTTDEQLKEYYSQWGKLVDCIVMRDPTTKRSRGFGFVSFSKQSEVDTAMANRPHVIDGKTVDPKRAVPRDQSQRSETNLSTKRLYISGVREEHTEEMFEEYFSQFGKVVKAEIILDKATSKPRGFAFISFEDYDPVDKCVLIKSHQINNYRCDVKKALSKEEMARVYLIIFLQERERADRMGRSRGTMRGGPDGGYGSGWGGVGGPAGGSWGGASGGRQSYYGLDNNYAVHMGRVTVEDMVELPQFGQLQLVFQVGVALETLVDLVDGGMERHLRARGSNWGRGSQGWNQSSGGHSWGGPQDGQGNWGGRGY</sequence>
<dbReference type="InterPro" id="IPR035979">
    <property type="entry name" value="RBD_domain_sf"/>
</dbReference>
<evidence type="ECO:0000313" key="6">
    <source>
        <dbReference type="EMBL" id="VDD94543.1"/>
    </source>
</evidence>
<proteinExistence type="predicted"/>
<keyword evidence="1" id="KW-0677">Repeat</keyword>
<feature type="domain" description="RRM" evidence="5">
    <location>
        <begin position="18"/>
        <end position="101"/>
    </location>
</feature>
<dbReference type="WBParaSite" id="EVEC_0000992001-mRNA-1">
    <property type="protein sequence ID" value="EVEC_0000992001-mRNA-1"/>
    <property type="gene ID" value="EVEC_0000992001"/>
</dbReference>
<dbReference type="InterPro" id="IPR000504">
    <property type="entry name" value="RRM_dom"/>
</dbReference>
<dbReference type="PANTHER" id="PTHR48026">
    <property type="entry name" value="HOMOLOGOUS TO DROSOPHILA SQD (SQUID) PROTEIN"/>
    <property type="match status" value="1"/>
</dbReference>
<reference evidence="6 7" key="2">
    <citation type="submission" date="2018-10" db="EMBL/GenBank/DDBJ databases">
        <authorList>
            <consortium name="Pathogen Informatics"/>
        </authorList>
    </citation>
    <scope>NUCLEOTIDE SEQUENCE [LARGE SCALE GENOMIC DNA]</scope>
</reference>
<reference evidence="8" key="1">
    <citation type="submission" date="2017-02" db="UniProtKB">
        <authorList>
            <consortium name="WormBaseParasite"/>
        </authorList>
    </citation>
    <scope>IDENTIFICATION</scope>
</reference>
<evidence type="ECO:0000313" key="7">
    <source>
        <dbReference type="Proteomes" id="UP000274131"/>
    </source>
</evidence>
<keyword evidence="7" id="KW-1185">Reference proteome</keyword>
<dbReference type="Gene3D" id="3.30.70.330">
    <property type="match status" value="2"/>
</dbReference>
<feature type="region of interest" description="Disordered" evidence="4">
    <location>
        <begin position="304"/>
        <end position="339"/>
    </location>
</feature>
<evidence type="ECO:0000256" key="2">
    <source>
        <dbReference type="ARBA" id="ARBA00022884"/>
    </source>
</evidence>
<feature type="compositionally biased region" description="Polar residues" evidence="4">
    <location>
        <begin position="309"/>
        <end position="321"/>
    </location>
</feature>
<dbReference type="SMART" id="SM00360">
    <property type="entry name" value="RRM"/>
    <property type="match status" value="2"/>
</dbReference>
<dbReference type="FunFam" id="3.30.70.330:FF:000040">
    <property type="entry name" value="Heterogeneous nuclear ribonucleoprotein A2/B1"/>
    <property type="match status" value="1"/>
</dbReference>
<dbReference type="STRING" id="51028.A0A0N4VGJ8"/>
<dbReference type="GO" id="GO:0098687">
    <property type="term" value="C:chromosomal region"/>
    <property type="evidence" value="ECO:0007669"/>
    <property type="project" value="UniProtKB-ARBA"/>
</dbReference>
<dbReference type="AlphaFoldDB" id="A0A0N4VGJ8"/>
<dbReference type="GO" id="GO:0003730">
    <property type="term" value="F:mRNA 3'-UTR binding"/>
    <property type="evidence" value="ECO:0007669"/>
    <property type="project" value="TreeGrafter"/>
</dbReference>
<evidence type="ECO:0000259" key="5">
    <source>
        <dbReference type="PROSITE" id="PS50102"/>
    </source>
</evidence>
<dbReference type="GO" id="GO:0071013">
    <property type="term" value="C:catalytic step 2 spliceosome"/>
    <property type="evidence" value="ECO:0007669"/>
    <property type="project" value="TreeGrafter"/>
</dbReference>
<gene>
    <name evidence="6" type="ORF">EVEC_LOCUS9294</name>
</gene>
<keyword evidence="2 3" id="KW-0694">RNA-binding</keyword>